<name>A0A3M7Q8V6_BRAPC</name>
<comment type="caution">
    <text evidence="1">The sequence shown here is derived from an EMBL/GenBank/DDBJ whole genome shotgun (WGS) entry which is preliminary data.</text>
</comment>
<dbReference type="AlphaFoldDB" id="A0A3M7Q8V6"/>
<sequence>MATARLACGGGLLGGHLCSLHITHKNILQKEKTLQQANNLDLLRWETVGSHLCNKNQSTPLTLATEH</sequence>
<gene>
    <name evidence="1" type="ORF">BpHYR1_013135</name>
</gene>
<dbReference type="EMBL" id="REGN01006975">
    <property type="protein sequence ID" value="RNA07642.1"/>
    <property type="molecule type" value="Genomic_DNA"/>
</dbReference>
<evidence type="ECO:0000313" key="2">
    <source>
        <dbReference type="Proteomes" id="UP000276133"/>
    </source>
</evidence>
<keyword evidence="2" id="KW-1185">Reference proteome</keyword>
<reference evidence="1 2" key="1">
    <citation type="journal article" date="2018" name="Sci. Rep.">
        <title>Genomic signatures of local adaptation to the degree of environmental predictability in rotifers.</title>
        <authorList>
            <person name="Franch-Gras L."/>
            <person name="Hahn C."/>
            <person name="Garcia-Roger E.M."/>
            <person name="Carmona M.J."/>
            <person name="Serra M."/>
            <person name="Gomez A."/>
        </authorList>
    </citation>
    <scope>NUCLEOTIDE SEQUENCE [LARGE SCALE GENOMIC DNA]</scope>
    <source>
        <strain evidence="1">HYR1</strain>
    </source>
</reference>
<protein>
    <submittedName>
        <fullName evidence="1">Uncharacterized protein</fullName>
    </submittedName>
</protein>
<accession>A0A3M7Q8V6</accession>
<dbReference type="Proteomes" id="UP000276133">
    <property type="component" value="Unassembled WGS sequence"/>
</dbReference>
<proteinExistence type="predicted"/>
<organism evidence="1 2">
    <name type="scientific">Brachionus plicatilis</name>
    <name type="common">Marine rotifer</name>
    <name type="synonym">Brachionus muelleri</name>
    <dbReference type="NCBI Taxonomy" id="10195"/>
    <lineage>
        <taxon>Eukaryota</taxon>
        <taxon>Metazoa</taxon>
        <taxon>Spiralia</taxon>
        <taxon>Gnathifera</taxon>
        <taxon>Rotifera</taxon>
        <taxon>Eurotatoria</taxon>
        <taxon>Monogononta</taxon>
        <taxon>Pseudotrocha</taxon>
        <taxon>Ploima</taxon>
        <taxon>Brachionidae</taxon>
        <taxon>Brachionus</taxon>
    </lineage>
</organism>
<evidence type="ECO:0000313" key="1">
    <source>
        <dbReference type="EMBL" id="RNA07642.1"/>
    </source>
</evidence>